<dbReference type="AlphaFoldDB" id="A0ABD3P5W4"/>
<organism evidence="2 3">
    <name type="scientific">Cyclotella atomus</name>
    <dbReference type="NCBI Taxonomy" id="382360"/>
    <lineage>
        <taxon>Eukaryota</taxon>
        <taxon>Sar</taxon>
        <taxon>Stramenopiles</taxon>
        <taxon>Ochrophyta</taxon>
        <taxon>Bacillariophyta</taxon>
        <taxon>Coscinodiscophyceae</taxon>
        <taxon>Thalassiosirophycidae</taxon>
        <taxon>Stephanodiscales</taxon>
        <taxon>Stephanodiscaceae</taxon>
        <taxon>Cyclotella</taxon>
    </lineage>
</organism>
<feature type="compositionally biased region" description="Polar residues" evidence="1">
    <location>
        <begin position="1"/>
        <end position="19"/>
    </location>
</feature>
<evidence type="ECO:0000256" key="1">
    <source>
        <dbReference type="SAM" id="MobiDB-lite"/>
    </source>
</evidence>
<accession>A0ABD3P5W4</accession>
<feature type="compositionally biased region" description="Low complexity" evidence="1">
    <location>
        <begin position="33"/>
        <end position="50"/>
    </location>
</feature>
<sequence length="66" mass="6525">MNIDSNGDGNDASAPSSSGRKPLVKVANSAAQAAISDSSNRSSSKPSNAAALSLEEQMMSDANAAA</sequence>
<evidence type="ECO:0000313" key="2">
    <source>
        <dbReference type="EMBL" id="KAL3783266.1"/>
    </source>
</evidence>
<evidence type="ECO:0000313" key="3">
    <source>
        <dbReference type="Proteomes" id="UP001530400"/>
    </source>
</evidence>
<comment type="caution">
    <text evidence="2">The sequence shown here is derived from an EMBL/GenBank/DDBJ whole genome shotgun (WGS) entry which is preliminary data.</text>
</comment>
<proteinExistence type="predicted"/>
<gene>
    <name evidence="2" type="ORF">ACHAWO_013358</name>
</gene>
<feature type="region of interest" description="Disordered" evidence="1">
    <location>
        <begin position="1"/>
        <end position="50"/>
    </location>
</feature>
<name>A0ABD3P5W4_9STRA</name>
<dbReference type="EMBL" id="JALLPJ020000775">
    <property type="protein sequence ID" value="KAL3783266.1"/>
    <property type="molecule type" value="Genomic_DNA"/>
</dbReference>
<keyword evidence="3" id="KW-1185">Reference proteome</keyword>
<protein>
    <submittedName>
        <fullName evidence="2">Uncharacterized protein</fullName>
    </submittedName>
</protein>
<reference evidence="2 3" key="1">
    <citation type="submission" date="2024-10" db="EMBL/GenBank/DDBJ databases">
        <title>Updated reference genomes for cyclostephanoid diatoms.</title>
        <authorList>
            <person name="Roberts W.R."/>
            <person name="Alverson A.J."/>
        </authorList>
    </citation>
    <scope>NUCLEOTIDE SEQUENCE [LARGE SCALE GENOMIC DNA]</scope>
    <source>
        <strain evidence="2 3">AJA010-31</strain>
    </source>
</reference>
<dbReference type="Proteomes" id="UP001530400">
    <property type="component" value="Unassembled WGS sequence"/>
</dbReference>